<dbReference type="PANTHER" id="PTHR34041">
    <property type="entry name" value="PHOTOSYSTEM II REPAIR PROTEIN PSB27-H1, CHLOROPLASTIC"/>
    <property type="match status" value="1"/>
</dbReference>
<gene>
    <name evidence="1" type="ORF">RIF29_23823</name>
</gene>
<dbReference type="AlphaFoldDB" id="A0AAN9F5Z3"/>
<dbReference type="GO" id="GO:0009543">
    <property type="term" value="C:chloroplast thylakoid lumen"/>
    <property type="evidence" value="ECO:0007669"/>
    <property type="project" value="TreeGrafter"/>
</dbReference>
<protein>
    <submittedName>
        <fullName evidence="1">Uncharacterized protein</fullName>
    </submittedName>
</protein>
<sequence>MKIEDLKGRGRVKIVLSTRRRRRRRRRRRIRIMIMIMMMKMKMPPLILSPIYTTCHKSLVLLLQQGLKLSHFQHHHDKLQRQSTSSNLALPPLHPTSSTRRRRRLLLALPTSFLTITCSSAFSPLLPSAAKEEEDDDDKGIIGAIGSLFDPDEKTKSGTVLPKAYLKSAREVVKTLRESLNAPSGDNAKFRRTAEAAKESIREYLGSWRGQQSVVQQESYILLEKAIRSLAKFYSRAGPSTPLSQEVKSEILDYLNTAEEFL</sequence>
<dbReference type="Proteomes" id="UP001372338">
    <property type="component" value="Unassembled WGS sequence"/>
</dbReference>
<dbReference type="InterPro" id="IPR038450">
    <property type="entry name" value="PSII_Psb27_sf"/>
</dbReference>
<dbReference type="EMBL" id="JAYWIO010000004">
    <property type="protein sequence ID" value="KAK7270582.1"/>
    <property type="molecule type" value="Genomic_DNA"/>
</dbReference>
<organism evidence="1 2">
    <name type="scientific">Crotalaria pallida</name>
    <name type="common">Smooth rattlebox</name>
    <name type="synonym">Crotalaria striata</name>
    <dbReference type="NCBI Taxonomy" id="3830"/>
    <lineage>
        <taxon>Eukaryota</taxon>
        <taxon>Viridiplantae</taxon>
        <taxon>Streptophyta</taxon>
        <taxon>Embryophyta</taxon>
        <taxon>Tracheophyta</taxon>
        <taxon>Spermatophyta</taxon>
        <taxon>Magnoliopsida</taxon>
        <taxon>eudicotyledons</taxon>
        <taxon>Gunneridae</taxon>
        <taxon>Pentapetalae</taxon>
        <taxon>rosids</taxon>
        <taxon>fabids</taxon>
        <taxon>Fabales</taxon>
        <taxon>Fabaceae</taxon>
        <taxon>Papilionoideae</taxon>
        <taxon>50 kb inversion clade</taxon>
        <taxon>genistoids sensu lato</taxon>
        <taxon>core genistoids</taxon>
        <taxon>Crotalarieae</taxon>
        <taxon>Crotalaria</taxon>
    </lineage>
</organism>
<dbReference type="HAMAP" id="MF_01481">
    <property type="entry name" value="PSII_Psb27"/>
    <property type="match status" value="1"/>
</dbReference>
<dbReference type="PANTHER" id="PTHR34041:SF3">
    <property type="entry name" value="PHOTOSYSTEM II D1 PRECURSOR PROCESSING PROTEIN PSB27-H2, CHLOROPLASTIC"/>
    <property type="match status" value="1"/>
</dbReference>
<accession>A0AAN9F5Z3</accession>
<proteinExistence type="inferred from homology"/>
<keyword evidence="2" id="KW-1185">Reference proteome</keyword>
<dbReference type="InterPro" id="IPR025585">
    <property type="entry name" value="PSII_Psb27"/>
</dbReference>
<dbReference type="GO" id="GO:0010206">
    <property type="term" value="P:photosystem II repair"/>
    <property type="evidence" value="ECO:0007669"/>
    <property type="project" value="InterPro"/>
</dbReference>
<dbReference type="GO" id="GO:0009523">
    <property type="term" value="C:photosystem II"/>
    <property type="evidence" value="ECO:0007669"/>
    <property type="project" value="InterPro"/>
</dbReference>
<evidence type="ECO:0000313" key="1">
    <source>
        <dbReference type="EMBL" id="KAK7270582.1"/>
    </source>
</evidence>
<dbReference type="Pfam" id="PF13326">
    <property type="entry name" value="PSII_Pbs27"/>
    <property type="match status" value="1"/>
</dbReference>
<dbReference type="Gene3D" id="1.20.58.810">
    <property type="entry name" value="Photosystem II Pbs27"/>
    <property type="match status" value="1"/>
</dbReference>
<evidence type="ECO:0000313" key="2">
    <source>
        <dbReference type="Proteomes" id="UP001372338"/>
    </source>
</evidence>
<reference evidence="1 2" key="1">
    <citation type="submission" date="2024-01" db="EMBL/GenBank/DDBJ databases">
        <title>The genomes of 5 underutilized Papilionoideae crops provide insights into root nodulation and disease resistanc.</title>
        <authorList>
            <person name="Yuan L."/>
        </authorList>
    </citation>
    <scope>NUCLEOTIDE SEQUENCE [LARGE SCALE GENOMIC DNA]</scope>
    <source>
        <strain evidence="1">ZHUSHIDOU_FW_LH</strain>
        <tissue evidence="1">Leaf</tissue>
    </source>
</reference>
<name>A0AAN9F5Z3_CROPI</name>
<dbReference type="FunFam" id="1.20.58.810:FF:000002">
    <property type="entry name" value="Photosystem II D1 processing protein PSB27-H2, chloroplastic"/>
    <property type="match status" value="1"/>
</dbReference>
<comment type="caution">
    <text evidence="1">The sequence shown here is derived from an EMBL/GenBank/DDBJ whole genome shotgun (WGS) entry which is preliminary data.</text>
</comment>
<dbReference type="GO" id="GO:0010207">
    <property type="term" value="P:photosystem II assembly"/>
    <property type="evidence" value="ECO:0007669"/>
    <property type="project" value="InterPro"/>
</dbReference>